<keyword evidence="3" id="KW-0949">S-adenosyl-L-methionine</keyword>
<sequence length="234" mass="26154">MHWKIEGDGIYMSTIEKWTAVDQYVSDILIPKDSTLEEVLQTNATANLPAHDVSPTQGMFLQLLVQIQGARNILEIGTLGGYSTIWLARSLPPEGRVVTLEANEKHADIARSNIERANLNDRIEVRTGFALDSLKQIENEKYEPFDFIFIDADKQNNPAYFEWALKLSRPGTVIIGGNVVREGEVIDNTSNDPRVQGIRRFYELIATEPRVSATALQTVGSKGYDGFIMAVVKE</sequence>
<dbReference type="PROSITE" id="PS51682">
    <property type="entry name" value="SAM_OMT_I"/>
    <property type="match status" value="1"/>
</dbReference>
<organism evidence="4 5">
    <name type="scientific">Bacillus thuringiensis</name>
    <dbReference type="NCBI Taxonomy" id="1428"/>
    <lineage>
        <taxon>Bacteria</taxon>
        <taxon>Bacillati</taxon>
        <taxon>Bacillota</taxon>
        <taxon>Bacilli</taxon>
        <taxon>Bacillales</taxon>
        <taxon>Bacillaceae</taxon>
        <taxon>Bacillus</taxon>
        <taxon>Bacillus cereus group</taxon>
    </lineage>
</organism>
<dbReference type="GO" id="GO:0032259">
    <property type="term" value="P:methylation"/>
    <property type="evidence" value="ECO:0007669"/>
    <property type="project" value="UniProtKB-KW"/>
</dbReference>
<dbReference type="AlphaFoldDB" id="A0A437S9Z5"/>
<dbReference type="InterPro" id="IPR002935">
    <property type="entry name" value="SAM_O-MeTrfase"/>
</dbReference>
<dbReference type="EMBL" id="LDER01000396">
    <property type="protein sequence ID" value="RVU60210.1"/>
    <property type="molecule type" value="Genomic_DNA"/>
</dbReference>
<dbReference type="Pfam" id="PF01596">
    <property type="entry name" value="Methyltransf_3"/>
    <property type="match status" value="1"/>
</dbReference>
<dbReference type="Gene3D" id="3.40.50.150">
    <property type="entry name" value="Vaccinia Virus protein VP39"/>
    <property type="match status" value="1"/>
</dbReference>
<proteinExistence type="predicted"/>
<gene>
    <name evidence="4" type="ORF">BM74_32665</name>
</gene>
<dbReference type="SUPFAM" id="SSF53335">
    <property type="entry name" value="S-adenosyl-L-methionine-dependent methyltransferases"/>
    <property type="match status" value="1"/>
</dbReference>
<evidence type="ECO:0000313" key="5">
    <source>
        <dbReference type="Proteomes" id="UP000286687"/>
    </source>
</evidence>
<dbReference type="Proteomes" id="UP000286687">
    <property type="component" value="Unassembled WGS sequence"/>
</dbReference>
<accession>A0A437S9Z5</accession>
<dbReference type="GO" id="GO:0008757">
    <property type="term" value="F:S-adenosylmethionine-dependent methyltransferase activity"/>
    <property type="evidence" value="ECO:0007669"/>
    <property type="project" value="TreeGrafter"/>
</dbReference>
<evidence type="ECO:0000256" key="3">
    <source>
        <dbReference type="ARBA" id="ARBA00022691"/>
    </source>
</evidence>
<dbReference type="CDD" id="cd02440">
    <property type="entry name" value="AdoMet_MTases"/>
    <property type="match status" value="1"/>
</dbReference>
<name>A0A437S9Z5_BACTU</name>
<dbReference type="GO" id="GO:0008171">
    <property type="term" value="F:O-methyltransferase activity"/>
    <property type="evidence" value="ECO:0007669"/>
    <property type="project" value="InterPro"/>
</dbReference>
<evidence type="ECO:0000313" key="4">
    <source>
        <dbReference type="EMBL" id="RVU60210.1"/>
    </source>
</evidence>
<dbReference type="PANTHER" id="PTHR10509:SF14">
    <property type="entry name" value="CAFFEOYL-COA O-METHYLTRANSFERASE 3-RELATED"/>
    <property type="match status" value="1"/>
</dbReference>
<reference evidence="4 5" key="1">
    <citation type="submission" date="2018-01" db="EMBL/GenBank/DDBJ databases">
        <title>Complete genome sequence of G25-42.</title>
        <authorList>
            <person name="Zheng Z."/>
            <person name="Sun M."/>
        </authorList>
    </citation>
    <scope>NUCLEOTIDE SEQUENCE [LARGE SCALE GENOMIC DNA]</scope>
    <source>
        <strain evidence="4 5">G25-42</strain>
    </source>
</reference>
<comment type="caution">
    <text evidence="4">The sequence shown here is derived from an EMBL/GenBank/DDBJ whole genome shotgun (WGS) entry which is preliminary data.</text>
</comment>
<protein>
    <submittedName>
        <fullName evidence="4">Methyltransferase</fullName>
    </submittedName>
</protein>
<evidence type="ECO:0000256" key="1">
    <source>
        <dbReference type="ARBA" id="ARBA00022603"/>
    </source>
</evidence>
<dbReference type="PANTHER" id="PTHR10509">
    <property type="entry name" value="O-METHYLTRANSFERASE-RELATED"/>
    <property type="match status" value="1"/>
</dbReference>
<keyword evidence="1 4" id="KW-0489">Methyltransferase</keyword>
<evidence type="ECO:0000256" key="2">
    <source>
        <dbReference type="ARBA" id="ARBA00022679"/>
    </source>
</evidence>
<keyword evidence="2 4" id="KW-0808">Transferase</keyword>
<dbReference type="InterPro" id="IPR029063">
    <property type="entry name" value="SAM-dependent_MTases_sf"/>
</dbReference>
<dbReference type="InterPro" id="IPR050362">
    <property type="entry name" value="Cation-dep_OMT"/>
</dbReference>